<organism evidence="1 2">
    <name type="scientific">Bacteroides ovatus</name>
    <dbReference type="NCBI Taxonomy" id="28116"/>
    <lineage>
        <taxon>Bacteria</taxon>
        <taxon>Pseudomonadati</taxon>
        <taxon>Bacteroidota</taxon>
        <taxon>Bacteroidia</taxon>
        <taxon>Bacteroidales</taxon>
        <taxon>Bacteroidaceae</taxon>
        <taxon>Bacteroides</taxon>
    </lineage>
</organism>
<proteinExistence type="predicted"/>
<dbReference type="Proteomes" id="UP000183670">
    <property type="component" value="Unassembled WGS sequence"/>
</dbReference>
<dbReference type="EMBL" id="FMYE01000022">
    <property type="protein sequence ID" value="SDB77444.1"/>
    <property type="molecule type" value="Genomic_DNA"/>
</dbReference>
<accession>A0A1G6G637</accession>
<gene>
    <name evidence="1" type="ORF">SAMN05192581_102231</name>
</gene>
<dbReference type="AlphaFoldDB" id="A0A1G6G637"/>
<protein>
    <submittedName>
        <fullName evidence="1">Uncharacterized protein</fullName>
    </submittedName>
</protein>
<reference evidence="1 2" key="1">
    <citation type="submission" date="2016-10" db="EMBL/GenBank/DDBJ databases">
        <authorList>
            <person name="de Groot N.N."/>
        </authorList>
    </citation>
    <scope>NUCLEOTIDE SEQUENCE [LARGE SCALE GENOMIC DNA]</scope>
    <source>
        <strain evidence="1 2">NLAE-zl-C500</strain>
    </source>
</reference>
<evidence type="ECO:0000313" key="2">
    <source>
        <dbReference type="Proteomes" id="UP000183670"/>
    </source>
</evidence>
<name>A0A1G6G637_BACOV</name>
<sequence length="77" mass="8773">MGRIAGIDSVVMNDQSISAILLIYSLESFRYIFPAEAYRHKKKEQRLAPTFVNLKSNTMKNTVQRYGIPVTLQIISP</sequence>
<evidence type="ECO:0000313" key="1">
    <source>
        <dbReference type="EMBL" id="SDB77444.1"/>
    </source>
</evidence>